<feature type="domain" description="4Fe-4S ferredoxin-type" evidence="1">
    <location>
        <begin position="105"/>
        <end position="134"/>
    </location>
</feature>
<dbReference type="RefSeq" id="WP_015757276.1">
    <property type="nucleotide sequence ID" value="NC_013216.1"/>
</dbReference>
<dbReference type="STRING" id="485916.Dtox_1708"/>
<dbReference type="KEGG" id="dae:Dtox_1708"/>
<dbReference type="PANTHER" id="PTHR11615">
    <property type="entry name" value="NITRATE, FORMATE, IRON DEHYDROGENASE"/>
    <property type="match status" value="1"/>
</dbReference>
<dbReference type="EMBL" id="CP001720">
    <property type="protein sequence ID" value="ACV62565.1"/>
    <property type="molecule type" value="Genomic_DNA"/>
</dbReference>
<dbReference type="SUPFAM" id="SSF53920">
    <property type="entry name" value="Fe-only hydrogenase"/>
    <property type="match status" value="1"/>
</dbReference>
<evidence type="ECO:0000259" key="1">
    <source>
        <dbReference type="PROSITE" id="PS51379"/>
    </source>
</evidence>
<reference evidence="2 3" key="1">
    <citation type="journal article" date="2009" name="Stand. Genomic Sci.">
        <title>Complete genome sequence of Desulfotomaculum acetoxidans type strain (5575).</title>
        <authorList>
            <person name="Spring S."/>
            <person name="Lapidus A."/>
            <person name="Schroder M."/>
            <person name="Gleim D."/>
            <person name="Sims D."/>
            <person name="Meincke L."/>
            <person name="Glavina Del Rio T."/>
            <person name="Tice H."/>
            <person name="Copeland A."/>
            <person name="Cheng J.F."/>
            <person name="Lucas S."/>
            <person name="Chen F."/>
            <person name="Nolan M."/>
            <person name="Bruce D."/>
            <person name="Goodwin L."/>
            <person name="Pitluck S."/>
            <person name="Ivanova N."/>
            <person name="Mavromatis K."/>
            <person name="Mikhailova N."/>
            <person name="Pati A."/>
            <person name="Chen A."/>
            <person name="Palaniappan K."/>
            <person name="Land M."/>
            <person name="Hauser L."/>
            <person name="Chang Y.J."/>
            <person name="Jeffries C.D."/>
            <person name="Chain P."/>
            <person name="Saunders E."/>
            <person name="Brettin T."/>
            <person name="Detter J.C."/>
            <person name="Goker M."/>
            <person name="Bristow J."/>
            <person name="Eisen J.A."/>
            <person name="Markowitz V."/>
            <person name="Hugenholtz P."/>
            <person name="Kyrpides N.C."/>
            <person name="Klenk H.P."/>
            <person name="Han C."/>
        </authorList>
    </citation>
    <scope>NUCLEOTIDE SEQUENCE [LARGE SCALE GENOMIC DNA]</scope>
    <source>
        <strain evidence="3">ATCC 49208 / DSM 771 / VKM B-1644</strain>
    </source>
</reference>
<dbReference type="HOGENOM" id="CLU_039046_2_0_9"/>
<keyword evidence="3" id="KW-1185">Reference proteome</keyword>
<dbReference type="Gene3D" id="3.30.70.20">
    <property type="match status" value="1"/>
</dbReference>
<protein>
    <submittedName>
        <fullName evidence="2">Hydrogenase large subunit domain protein</fullName>
    </submittedName>
</protein>
<proteinExistence type="predicted"/>
<accession>C8VWY9</accession>
<gene>
    <name evidence="2" type="ordered locus">Dtox_1708</name>
</gene>
<dbReference type="eggNOG" id="COG4624">
    <property type="taxonomic scope" value="Bacteria"/>
</dbReference>
<dbReference type="InterPro" id="IPR009016">
    <property type="entry name" value="Fe_hydrogenase"/>
</dbReference>
<evidence type="ECO:0000313" key="2">
    <source>
        <dbReference type="EMBL" id="ACV62565.1"/>
    </source>
</evidence>
<feature type="domain" description="4Fe-4S ferredoxin-type" evidence="1">
    <location>
        <begin position="71"/>
        <end position="104"/>
    </location>
</feature>
<evidence type="ECO:0000313" key="3">
    <source>
        <dbReference type="Proteomes" id="UP000002217"/>
    </source>
</evidence>
<dbReference type="PROSITE" id="PS51379">
    <property type="entry name" value="4FE4S_FER_2"/>
    <property type="match status" value="2"/>
</dbReference>
<dbReference type="Proteomes" id="UP000002217">
    <property type="component" value="Chromosome"/>
</dbReference>
<dbReference type="OrthoDB" id="9798098at2"/>
<organism evidence="2 3">
    <name type="scientific">Desulfofarcimen acetoxidans (strain ATCC 49208 / DSM 771 / KCTC 5769 / VKM B-1644 / 5575)</name>
    <name type="common">Desulfotomaculum acetoxidans</name>
    <dbReference type="NCBI Taxonomy" id="485916"/>
    <lineage>
        <taxon>Bacteria</taxon>
        <taxon>Bacillati</taxon>
        <taxon>Bacillota</taxon>
        <taxon>Clostridia</taxon>
        <taxon>Eubacteriales</taxon>
        <taxon>Peptococcaceae</taxon>
        <taxon>Desulfofarcimen</taxon>
    </lineage>
</organism>
<dbReference type="Pfam" id="PF02906">
    <property type="entry name" value="Fe_hyd_lg_C"/>
    <property type="match status" value="1"/>
</dbReference>
<dbReference type="Gene3D" id="3.40.950.10">
    <property type="entry name" value="Fe-only Hydrogenase (Larger Subunit), Chain L, domain 3"/>
    <property type="match status" value="1"/>
</dbReference>
<dbReference type="AlphaFoldDB" id="C8VWY9"/>
<dbReference type="InterPro" id="IPR004108">
    <property type="entry name" value="Fe_hydrogenase_lsu_C"/>
</dbReference>
<dbReference type="InterPro" id="IPR017896">
    <property type="entry name" value="4Fe4S_Fe-S-bd"/>
</dbReference>
<sequence>MNKNDFAHRILVNLARQMKLGEILDRKKLSDKIIAECFPEKIEDEQIWRDRIDKRLDFLLQHSRQEESEPLLVHLLEESCEECSVEKRPCVHACPTGAITYDRHGKGSINTALCVECGWCVDTCISGVIIARSEFAQVATMLLQSKVNPVYAILAPSFVGQFGPGVTPEILKAALKALGFSGVYEVAMAADIVVLEEAREFCERMKSREKFMITSCCCPAFIKLVEKVRPKVAHLISPSMSPMIIMGKMLKGREEECRVVFIGPCIAKKAEAKRPDLQPAVDCVLTFKETKALLEAAELSLDGSLGQSEVQDASHDGRIFAHTGGVSEAIHRAVQRRAPDLEFRPVKGNGLKQCSELLKQLEEGRLDANFMEGMGCPEGCVGGPGTNIKAAEAAVLVREFADRAPKQQSDDNIFALQWMKEYYKAADTESIKLDM</sequence>
<name>C8VWY9_DESAS</name>
<dbReference type="SUPFAM" id="SSF54862">
    <property type="entry name" value="4Fe-4S ferredoxins"/>
    <property type="match status" value="1"/>
</dbReference>
<dbReference type="InterPro" id="IPR050340">
    <property type="entry name" value="Cytosolic_Fe-S_CAF"/>
</dbReference>